<evidence type="ECO:0000256" key="2">
    <source>
        <dbReference type="ARBA" id="ARBA00022692"/>
    </source>
</evidence>
<evidence type="ECO:0000256" key="1">
    <source>
        <dbReference type="ARBA" id="ARBA00004141"/>
    </source>
</evidence>
<dbReference type="PANTHER" id="PTHR48090:SF7">
    <property type="entry name" value="RFBJ PROTEIN"/>
    <property type="match status" value="1"/>
</dbReference>
<dbReference type="PANTHER" id="PTHR48090">
    <property type="entry name" value="UNDECAPRENYL-PHOSPHATE 4-DEOXY-4-FORMAMIDO-L-ARABINOSE TRANSFERASE-RELATED"/>
    <property type="match status" value="1"/>
</dbReference>
<dbReference type="GO" id="GO:0016020">
    <property type="term" value="C:membrane"/>
    <property type="evidence" value="ECO:0007669"/>
    <property type="project" value="UniProtKB-SubCell"/>
</dbReference>
<dbReference type="InterPro" id="IPR007267">
    <property type="entry name" value="GtrA_DPMS_TM"/>
</dbReference>
<keyword evidence="2 5" id="KW-0812">Transmembrane</keyword>
<proteinExistence type="predicted"/>
<comment type="subcellular location">
    <subcellularLocation>
        <location evidence="1">Membrane</location>
        <topology evidence="1">Multi-pass membrane protein</topology>
    </subcellularLocation>
</comment>
<accession>A0LEH9</accession>
<feature type="domain" description="Glycosyltransferase 2-like" evidence="6">
    <location>
        <begin position="27"/>
        <end position="193"/>
    </location>
</feature>
<evidence type="ECO:0000313" key="9">
    <source>
        <dbReference type="Proteomes" id="UP000001784"/>
    </source>
</evidence>
<dbReference type="Pfam" id="PF00535">
    <property type="entry name" value="Glycos_transf_2"/>
    <property type="match status" value="1"/>
</dbReference>
<sequence>MGNDSVSRAWTSTQGSTSLGRPVRLTLVIPCYNEEKTLEKCVQRVLRIRDEELTLEIIIVDDHSQDDSPSIALSLAKRIPEIAVVCHDRNMGKGAALRTGFQKATGDYVAVQDADLEYDPWDLKKLLVPLVNDEADVVLGSRFLTAGPHRVLYFWHSLGNKFLTLLSNMFSDLNLTDMETCYKVFRREFIQDITIEENRFGVEPELVAKMAAKRVRIFEMGISYYGRTYEEGKKIKAKDGLRAFYCIFHYNAPTAPMPIQFLIYLLIGGLSALFNLFLFLGTLALGWTAPLSAATAYVAAAGMNYLLCIALLFRHKARWNSLMELAVYCLIVILVGVLDVGLTHVLLLSGMAPWLAKSAASVAGLILNFLGRKYFVFPQPSAGPWKSRPGPGG</sequence>
<dbReference type="OrthoDB" id="9810303at2"/>
<keyword evidence="3 5" id="KW-1133">Transmembrane helix</keyword>
<name>A0LEH9_SYNFM</name>
<keyword evidence="9" id="KW-1185">Reference proteome</keyword>
<organism evidence="8 9">
    <name type="scientific">Syntrophobacter fumaroxidans (strain DSM 10017 / MPOB)</name>
    <dbReference type="NCBI Taxonomy" id="335543"/>
    <lineage>
        <taxon>Bacteria</taxon>
        <taxon>Pseudomonadati</taxon>
        <taxon>Thermodesulfobacteriota</taxon>
        <taxon>Syntrophobacteria</taxon>
        <taxon>Syntrophobacterales</taxon>
        <taxon>Syntrophobacteraceae</taxon>
        <taxon>Syntrophobacter</taxon>
    </lineage>
</organism>
<evidence type="ECO:0000313" key="8">
    <source>
        <dbReference type="EMBL" id="ABK15831.1"/>
    </source>
</evidence>
<dbReference type="Gene3D" id="3.90.550.10">
    <property type="entry name" value="Spore Coat Polysaccharide Biosynthesis Protein SpsA, Chain A"/>
    <property type="match status" value="1"/>
</dbReference>
<dbReference type="InterPro" id="IPR050256">
    <property type="entry name" value="Glycosyltransferase_2"/>
</dbReference>
<dbReference type="EMBL" id="CP000478">
    <property type="protein sequence ID" value="ABK15831.1"/>
    <property type="molecule type" value="Genomic_DNA"/>
</dbReference>
<dbReference type="AlphaFoldDB" id="A0LEH9"/>
<feature type="transmembrane region" description="Helical" evidence="5">
    <location>
        <begin position="261"/>
        <end position="287"/>
    </location>
</feature>
<dbReference type="GO" id="GO:0016740">
    <property type="term" value="F:transferase activity"/>
    <property type="evidence" value="ECO:0007669"/>
    <property type="project" value="UniProtKB-KW"/>
</dbReference>
<dbReference type="eggNOG" id="COG1215">
    <property type="taxonomic scope" value="Bacteria"/>
</dbReference>
<protein>
    <submittedName>
        <fullName evidence="8">Glycosyl transferase, family 2</fullName>
    </submittedName>
</protein>
<dbReference type="CAZy" id="GT2">
    <property type="family name" value="Glycosyltransferase Family 2"/>
</dbReference>
<feature type="transmembrane region" description="Helical" evidence="5">
    <location>
        <begin position="293"/>
        <end position="313"/>
    </location>
</feature>
<evidence type="ECO:0000256" key="3">
    <source>
        <dbReference type="ARBA" id="ARBA00022989"/>
    </source>
</evidence>
<dbReference type="STRING" id="335543.Sfum_0128"/>
<feature type="transmembrane region" description="Helical" evidence="5">
    <location>
        <begin position="325"/>
        <end position="348"/>
    </location>
</feature>
<dbReference type="RefSeq" id="WP_011697004.1">
    <property type="nucleotide sequence ID" value="NC_008554.1"/>
</dbReference>
<dbReference type="GO" id="GO:0000271">
    <property type="term" value="P:polysaccharide biosynthetic process"/>
    <property type="evidence" value="ECO:0007669"/>
    <property type="project" value="InterPro"/>
</dbReference>
<dbReference type="InterPro" id="IPR029044">
    <property type="entry name" value="Nucleotide-diphossugar_trans"/>
</dbReference>
<dbReference type="HOGENOM" id="CLU_701936_0_0_7"/>
<keyword evidence="8" id="KW-0808">Transferase</keyword>
<dbReference type="Pfam" id="PF04138">
    <property type="entry name" value="GtrA_DPMS_TM"/>
    <property type="match status" value="1"/>
</dbReference>
<evidence type="ECO:0000256" key="5">
    <source>
        <dbReference type="SAM" id="Phobius"/>
    </source>
</evidence>
<evidence type="ECO:0000259" key="7">
    <source>
        <dbReference type="Pfam" id="PF04138"/>
    </source>
</evidence>
<dbReference type="SUPFAM" id="SSF53448">
    <property type="entry name" value="Nucleotide-diphospho-sugar transferases"/>
    <property type="match status" value="1"/>
</dbReference>
<keyword evidence="4 5" id="KW-0472">Membrane</keyword>
<evidence type="ECO:0000256" key="4">
    <source>
        <dbReference type="ARBA" id="ARBA00023136"/>
    </source>
</evidence>
<dbReference type="Proteomes" id="UP000001784">
    <property type="component" value="Chromosome"/>
</dbReference>
<dbReference type="KEGG" id="sfu:Sfum_0128"/>
<gene>
    <name evidence="8" type="ordered locus">Sfum_0128</name>
</gene>
<feature type="domain" description="GtrA/DPMS transmembrane" evidence="7">
    <location>
        <begin position="264"/>
        <end position="377"/>
    </location>
</feature>
<dbReference type="InParanoid" id="A0LEH9"/>
<evidence type="ECO:0000259" key="6">
    <source>
        <dbReference type="Pfam" id="PF00535"/>
    </source>
</evidence>
<dbReference type="CDD" id="cd04179">
    <property type="entry name" value="DPM_DPG-synthase_like"/>
    <property type="match status" value="1"/>
</dbReference>
<dbReference type="InterPro" id="IPR001173">
    <property type="entry name" value="Glyco_trans_2-like"/>
</dbReference>
<dbReference type="eggNOG" id="COG2246">
    <property type="taxonomic scope" value="Bacteria"/>
</dbReference>
<reference evidence="8 9" key="1">
    <citation type="submission" date="2006-10" db="EMBL/GenBank/DDBJ databases">
        <title>Complete sequence of Syntrophobacter fumaroxidans MPOB.</title>
        <authorList>
            <consortium name="US DOE Joint Genome Institute"/>
            <person name="Copeland A."/>
            <person name="Lucas S."/>
            <person name="Lapidus A."/>
            <person name="Barry K."/>
            <person name="Detter J.C."/>
            <person name="Glavina del Rio T."/>
            <person name="Hammon N."/>
            <person name="Israni S."/>
            <person name="Pitluck S."/>
            <person name="Goltsman E.G."/>
            <person name="Martinez M."/>
            <person name="Schmutz J."/>
            <person name="Larimer F."/>
            <person name="Land M."/>
            <person name="Hauser L."/>
            <person name="Kyrpides N."/>
            <person name="Kim E."/>
            <person name="Boone D.R."/>
            <person name="Brockman F."/>
            <person name="Culley D."/>
            <person name="Ferry J."/>
            <person name="Gunsalus R."/>
            <person name="McInerney M.J."/>
            <person name="Morrison M."/>
            <person name="Plugge C."/>
            <person name="Rohlin L."/>
            <person name="Scholten J."/>
            <person name="Sieber J."/>
            <person name="Stams A.J.M."/>
            <person name="Worm P."/>
            <person name="Henstra A.M."/>
            <person name="Richardson P."/>
        </authorList>
    </citation>
    <scope>NUCLEOTIDE SEQUENCE [LARGE SCALE GENOMIC DNA]</scope>
    <source>
        <strain evidence="9">DSM 10017 / MPOB</strain>
    </source>
</reference>